<feature type="transmembrane region" description="Helical" evidence="1">
    <location>
        <begin position="6"/>
        <end position="26"/>
    </location>
</feature>
<dbReference type="GeneID" id="1450770"/>
<keyword evidence="1" id="KW-1133">Transmembrane helix</keyword>
<keyword evidence="1" id="KW-0812">Transmembrane</keyword>
<proteinExistence type="predicted"/>
<dbReference type="AlphaFoldDB" id="Q85WS2"/>
<dbReference type="RefSeq" id="NP_817133.1">
    <property type="nucleotide sequence ID" value="NC_004677.2"/>
</dbReference>
<sequence length="53" mass="5840">MVFVNLFPVLFFMETILSPVLLFLPLQLSDCTSIQSGKQLPSMNGYTTGVLTS</sequence>
<organism evidence="2">
    <name type="scientific">Pinus koraiensis</name>
    <name type="common">Korean pine</name>
    <dbReference type="NCBI Taxonomy" id="88728"/>
    <lineage>
        <taxon>Eukaryota</taxon>
        <taxon>Viridiplantae</taxon>
        <taxon>Streptophyta</taxon>
        <taxon>Embryophyta</taxon>
        <taxon>Tracheophyta</taxon>
        <taxon>Spermatophyta</taxon>
        <taxon>Pinopsida</taxon>
        <taxon>Pinidae</taxon>
        <taxon>Conifers I</taxon>
        <taxon>Pinales</taxon>
        <taxon>Pinaceae</taxon>
        <taxon>Pinus</taxon>
        <taxon>Pinus subgen. Strobus</taxon>
    </lineage>
</organism>
<protein>
    <submittedName>
        <fullName evidence="2">ORF53a</fullName>
    </submittedName>
</protein>
<keyword evidence="1" id="KW-0472">Membrane</keyword>
<evidence type="ECO:0000256" key="1">
    <source>
        <dbReference type="SAM" id="Phobius"/>
    </source>
</evidence>
<keyword evidence="2" id="KW-0150">Chloroplast</keyword>
<keyword evidence="2" id="KW-0934">Plastid</keyword>
<dbReference type="EMBL" id="AY228468">
    <property type="protein sequence ID" value="AAO74147.1"/>
    <property type="molecule type" value="Genomic_DNA"/>
</dbReference>
<accession>Q85WS2</accession>
<name>Q85WS2_PINKO</name>
<evidence type="ECO:0000313" key="2">
    <source>
        <dbReference type="EMBL" id="AAO74147.1"/>
    </source>
</evidence>
<geneLocation type="chloroplast" evidence="2"/>
<reference evidence="2" key="1">
    <citation type="submission" date="2007-04" db="EMBL/GenBank/DDBJ databases">
        <authorList>
            <person name="Noh E.W."/>
            <person name="Lee J.S."/>
            <person name="Choi Y.I."/>
            <person name="Han M.S."/>
            <person name="Yi Y.S."/>
            <person name="Han S.U."/>
        </authorList>
    </citation>
    <scope>NUCLEOTIDE SEQUENCE</scope>
</reference>